<feature type="chain" id="PRO_5041339076" description="Peptidase C1A papain C-terminal domain-containing protein" evidence="5">
    <location>
        <begin position="20"/>
        <end position="356"/>
    </location>
</feature>
<dbReference type="EMBL" id="CATQJL010000112">
    <property type="protein sequence ID" value="CAJ0594742.1"/>
    <property type="molecule type" value="Genomic_DNA"/>
</dbReference>
<comment type="caution">
    <text evidence="7">The sequence shown here is derived from an EMBL/GenBank/DDBJ whole genome shotgun (WGS) entry which is preliminary data.</text>
</comment>
<dbReference type="SUPFAM" id="SSF54001">
    <property type="entry name" value="Cysteine proteinases"/>
    <property type="match status" value="1"/>
</dbReference>
<accession>A0AA36M218</accession>
<sequence length="356" mass="40250">MMIVPYIVLAAAGAMAVKATPFDEQNEQEMEDYLNSGQPLFETGAPTMSSEDFESRIMDPEYLDLKEGKLPRTALIELAAGQNKTIPPSFDAREKWPECKSIRLVRNQANCGSCWAVSVASVMSDRLCIASNQSTQTLLSATDILSCCDECTPQPCAGSNPLYAWAYLQSHGVCSGGPYNRKSVCKPYVFRPCSYSKKEKMHYGPCNYNRTSPKPMCLKKCLQDYKKSYTEDKVYGNYYKVSDDEREIQKEIMTYGPVQASMAVYDDFHKYKNGIYYHKRVSGEKLKGVHAVKIIGWGVEEVEGVNNKKFNMKYWLISNSWGADWGEDGLFRIVRGAKKFNCQIEWMVNAGHPKTQ</sequence>
<gene>
    <name evidence="7" type="ORF">CYNAS_LOCUS6725</name>
</gene>
<organism evidence="7 8">
    <name type="scientific">Cylicocyclus nassatus</name>
    <name type="common">Nematode worm</name>
    <dbReference type="NCBI Taxonomy" id="53992"/>
    <lineage>
        <taxon>Eukaryota</taxon>
        <taxon>Metazoa</taxon>
        <taxon>Ecdysozoa</taxon>
        <taxon>Nematoda</taxon>
        <taxon>Chromadorea</taxon>
        <taxon>Rhabditida</taxon>
        <taxon>Rhabditina</taxon>
        <taxon>Rhabditomorpha</taxon>
        <taxon>Strongyloidea</taxon>
        <taxon>Strongylidae</taxon>
        <taxon>Cylicocyclus</taxon>
    </lineage>
</organism>
<evidence type="ECO:0000313" key="8">
    <source>
        <dbReference type="Proteomes" id="UP001176961"/>
    </source>
</evidence>
<evidence type="ECO:0000256" key="3">
    <source>
        <dbReference type="ARBA" id="ARBA00022801"/>
    </source>
</evidence>
<comment type="similarity">
    <text evidence="1">Belongs to the peptidase C1 family.</text>
</comment>
<keyword evidence="8" id="KW-1185">Reference proteome</keyword>
<dbReference type="InterPro" id="IPR000668">
    <property type="entry name" value="Peptidase_C1A_C"/>
</dbReference>
<dbReference type="InterPro" id="IPR013128">
    <property type="entry name" value="Peptidase_C1A"/>
</dbReference>
<keyword evidence="4" id="KW-0788">Thiol protease</keyword>
<proteinExistence type="inferred from homology"/>
<dbReference type="GO" id="GO:0008234">
    <property type="term" value="F:cysteine-type peptidase activity"/>
    <property type="evidence" value="ECO:0007669"/>
    <property type="project" value="UniProtKB-KW"/>
</dbReference>
<evidence type="ECO:0000256" key="4">
    <source>
        <dbReference type="ARBA" id="ARBA00022807"/>
    </source>
</evidence>
<protein>
    <recommendedName>
        <fullName evidence="6">Peptidase C1A papain C-terminal domain-containing protein</fullName>
    </recommendedName>
</protein>
<dbReference type="PANTHER" id="PTHR12411">
    <property type="entry name" value="CYSTEINE PROTEASE FAMILY C1-RELATED"/>
    <property type="match status" value="1"/>
</dbReference>
<feature type="domain" description="Peptidase C1A papain C-terminal" evidence="6">
    <location>
        <begin position="86"/>
        <end position="352"/>
    </location>
</feature>
<evidence type="ECO:0000256" key="1">
    <source>
        <dbReference type="ARBA" id="ARBA00008455"/>
    </source>
</evidence>
<evidence type="ECO:0000256" key="5">
    <source>
        <dbReference type="SAM" id="SignalP"/>
    </source>
</evidence>
<dbReference type="Gene3D" id="3.90.70.10">
    <property type="entry name" value="Cysteine proteinases"/>
    <property type="match status" value="1"/>
</dbReference>
<dbReference type="CDD" id="cd02620">
    <property type="entry name" value="Peptidase_C1A_CathepsinB"/>
    <property type="match status" value="1"/>
</dbReference>
<dbReference type="Pfam" id="PF00112">
    <property type="entry name" value="Peptidase_C1"/>
    <property type="match status" value="1"/>
</dbReference>
<name>A0AA36M218_CYLNA</name>
<feature type="signal peptide" evidence="5">
    <location>
        <begin position="1"/>
        <end position="19"/>
    </location>
</feature>
<reference evidence="7" key="1">
    <citation type="submission" date="2023-07" db="EMBL/GenBank/DDBJ databases">
        <authorList>
            <consortium name="CYATHOMIX"/>
        </authorList>
    </citation>
    <scope>NUCLEOTIDE SEQUENCE</scope>
    <source>
        <strain evidence="7">N/A</strain>
    </source>
</reference>
<keyword evidence="5" id="KW-0732">Signal</keyword>
<evidence type="ECO:0000313" key="7">
    <source>
        <dbReference type="EMBL" id="CAJ0594742.1"/>
    </source>
</evidence>
<evidence type="ECO:0000259" key="6">
    <source>
        <dbReference type="SMART" id="SM00645"/>
    </source>
</evidence>
<dbReference type="PRINTS" id="PR00705">
    <property type="entry name" value="PAPAIN"/>
</dbReference>
<dbReference type="InterPro" id="IPR000169">
    <property type="entry name" value="Pept_cys_AS"/>
</dbReference>
<dbReference type="AlphaFoldDB" id="A0AA36M218"/>
<dbReference type="PROSITE" id="PS00139">
    <property type="entry name" value="THIOL_PROTEASE_CYS"/>
    <property type="match status" value="1"/>
</dbReference>
<keyword evidence="3" id="KW-0378">Hydrolase</keyword>
<keyword evidence="2" id="KW-0645">Protease</keyword>
<dbReference type="GO" id="GO:0006508">
    <property type="term" value="P:proteolysis"/>
    <property type="evidence" value="ECO:0007669"/>
    <property type="project" value="UniProtKB-KW"/>
</dbReference>
<evidence type="ECO:0000256" key="2">
    <source>
        <dbReference type="ARBA" id="ARBA00022670"/>
    </source>
</evidence>
<dbReference type="SMART" id="SM00645">
    <property type="entry name" value="Pept_C1"/>
    <property type="match status" value="1"/>
</dbReference>
<dbReference type="Proteomes" id="UP001176961">
    <property type="component" value="Unassembled WGS sequence"/>
</dbReference>
<dbReference type="InterPro" id="IPR038765">
    <property type="entry name" value="Papain-like_cys_pep_sf"/>
</dbReference>